<keyword evidence="7 9" id="KW-0472">Membrane</keyword>
<reference evidence="10 11" key="1">
    <citation type="journal article" date="2014" name="BMC Genomics">
        <title>Comparison of environmental and isolate Sulfobacillus genomes reveals diverse carbon, sulfur, nitrogen, and hydrogen metabolisms.</title>
        <authorList>
            <person name="Justice N.B."/>
            <person name="Norman A."/>
            <person name="Brown C.T."/>
            <person name="Singh A."/>
            <person name="Thomas B.C."/>
            <person name="Banfield J.F."/>
        </authorList>
    </citation>
    <scope>NUCLEOTIDE SEQUENCE [LARGE SCALE GENOMIC DNA]</scope>
    <source>
        <strain evidence="10">AMDSBA3</strain>
    </source>
</reference>
<evidence type="ECO:0000256" key="4">
    <source>
        <dbReference type="ARBA" id="ARBA00022519"/>
    </source>
</evidence>
<keyword evidence="6 9" id="KW-1133">Transmembrane helix</keyword>
<protein>
    <recommendedName>
        <fullName evidence="8">Autoinducer 2 import system permease protein LsrD</fullName>
    </recommendedName>
</protein>
<feature type="transmembrane region" description="Helical" evidence="9">
    <location>
        <begin position="143"/>
        <end position="162"/>
    </location>
</feature>
<accession>A0A2T2WM11</accession>
<name>A0A2T2WM11_9FIRM</name>
<feature type="transmembrane region" description="Helical" evidence="9">
    <location>
        <begin position="42"/>
        <end position="66"/>
    </location>
</feature>
<evidence type="ECO:0000256" key="1">
    <source>
        <dbReference type="ARBA" id="ARBA00004651"/>
    </source>
</evidence>
<keyword evidence="5 9" id="KW-0812">Transmembrane</keyword>
<proteinExistence type="predicted"/>
<dbReference type="PANTHER" id="PTHR32196:SF71">
    <property type="entry name" value="AUTOINDUCER 2 IMPORT SYSTEM PERMEASE PROTEIN LSRD"/>
    <property type="match status" value="1"/>
</dbReference>
<dbReference type="CDD" id="cd06579">
    <property type="entry name" value="TM_PBP1_transp_AraH_like"/>
    <property type="match status" value="1"/>
</dbReference>
<dbReference type="Proteomes" id="UP000241848">
    <property type="component" value="Unassembled WGS sequence"/>
</dbReference>
<evidence type="ECO:0000256" key="5">
    <source>
        <dbReference type="ARBA" id="ARBA00022692"/>
    </source>
</evidence>
<feature type="transmembrane region" description="Helical" evidence="9">
    <location>
        <begin position="182"/>
        <end position="202"/>
    </location>
</feature>
<dbReference type="AlphaFoldDB" id="A0A2T2WM11"/>
<gene>
    <name evidence="10" type="ORF">C7B45_03965</name>
</gene>
<feature type="transmembrane region" description="Helical" evidence="9">
    <location>
        <begin position="287"/>
        <end position="306"/>
    </location>
</feature>
<feature type="transmembrane region" description="Helical" evidence="9">
    <location>
        <begin position="108"/>
        <end position="131"/>
    </location>
</feature>
<evidence type="ECO:0000256" key="6">
    <source>
        <dbReference type="ARBA" id="ARBA00022989"/>
    </source>
</evidence>
<dbReference type="InterPro" id="IPR001851">
    <property type="entry name" value="ABC_transp_permease"/>
</dbReference>
<comment type="subcellular location">
    <subcellularLocation>
        <location evidence="1">Cell membrane</location>
        <topology evidence="1">Multi-pass membrane protein</topology>
    </subcellularLocation>
</comment>
<dbReference type="PANTHER" id="PTHR32196">
    <property type="entry name" value="ABC TRANSPORTER PERMEASE PROTEIN YPHD-RELATED-RELATED"/>
    <property type="match status" value="1"/>
</dbReference>
<dbReference type="Pfam" id="PF02653">
    <property type="entry name" value="BPD_transp_2"/>
    <property type="match status" value="1"/>
</dbReference>
<keyword evidence="3" id="KW-1003">Cell membrane</keyword>
<feature type="transmembrane region" description="Helical" evidence="9">
    <location>
        <begin position="233"/>
        <end position="255"/>
    </location>
</feature>
<evidence type="ECO:0000256" key="7">
    <source>
        <dbReference type="ARBA" id="ARBA00023136"/>
    </source>
</evidence>
<evidence type="ECO:0000313" key="11">
    <source>
        <dbReference type="Proteomes" id="UP000241848"/>
    </source>
</evidence>
<keyword evidence="2" id="KW-0813">Transport</keyword>
<evidence type="ECO:0000256" key="3">
    <source>
        <dbReference type="ARBA" id="ARBA00022475"/>
    </source>
</evidence>
<dbReference type="GO" id="GO:0022857">
    <property type="term" value="F:transmembrane transporter activity"/>
    <property type="evidence" value="ECO:0007669"/>
    <property type="project" value="InterPro"/>
</dbReference>
<comment type="caution">
    <text evidence="10">The sequence shown here is derived from an EMBL/GenBank/DDBJ whole genome shotgun (WGS) entry which is preliminary data.</text>
</comment>
<evidence type="ECO:0000256" key="9">
    <source>
        <dbReference type="SAM" id="Phobius"/>
    </source>
</evidence>
<evidence type="ECO:0000313" key="10">
    <source>
        <dbReference type="EMBL" id="PSR23256.1"/>
    </source>
</evidence>
<feature type="transmembrane region" description="Helical" evidence="9">
    <location>
        <begin position="312"/>
        <end position="335"/>
    </location>
</feature>
<keyword evidence="4" id="KW-0997">Cell inner membrane</keyword>
<organism evidence="10 11">
    <name type="scientific">Sulfobacillus acidophilus</name>
    <dbReference type="NCBI Taxonomy" id="53633"/>
    <lineage>
        <taxon>Bacteria</taxon>
        <taxon>Bacillati</taxon>
        <taxon>Bacillota</taxon>
        <taxon>Clostridia</taxon>
        <taxon>Eubacteriales</taxon>
        <taxon>Clostridiales Family XVII. Incertae Sedis</taxon>
        <taxon>Sulfobacillus</taxon>
    </lineage>
</organism>
<feature type="transmembrane region" description="Helical" evidence="9">
    <location>
        <begin position="78"/>
        <end position="102"/>
    </location>
</feature>
<dbReference type="EMBL" id="PXYV01000007">
    <property type="protein sequence ID" value="PSR23256.1"/>
    <property type="molecule type" value="Genomic_DNA"/>
</dbReference>
<evidence type="ECO:0000256" key="2">
    <source>
        <dbReference type="ARBA" id="ARBA00022448"/>
    </source>
</evidence>
<feature type="transmembrane region" description="Helical" evidence="9">
    <location>
        <begin position="261"/>
        <end position="280"/>
    </location>
</feature>
<dbReference type="GO" id="GO:0005886">
    <property type="term" value="C:plasma membrane"/>
    <property type="evidence" value="ECO:0007669"/>
    <property type="project" value="UniProtKB-SubCell"/>
</dbReference>
<evidence type="ECO:0000256" key="8">
    <source>
        <dbReference type="ARBA" id="ARBA00039381"/>
    </source>
</evidence>
<sequence length="350" mass="36746">MNTMLLRRSSALTLPTKHSLMLPFTERRRPSVRMSPWLKNEYLIYGILLVLLVTYVILNHSLLSVFQIQSLITSSAPYFLVGLGESIVIIAGGIDLSIGYMVSLTCVVVATTAATVGVPLALLVGAAAGLINGLLITHFRLSALVTTLATGSFFFGIALHILPTPGGSVAPWISTIAENNLGPIPLVAFVLGLILVLTWIVYYRTPTGRYLFAVGDNLEGARQSGIDEKRIRVGSYVAAGLLAALAGIFLAGQTSSGDPNIGTPFTLNAIVIAVLGGTSLAGGVGSIGGVVAASFVLTVISDIIFLTNASSYLQYIVSGGILVLVLGLSQGVRIVRSISRHSEGRQVRQG</sequence>